<proteinExistence type="predicted"/>
<name>A0ABQ8TRS3_PERAM</name>
<dbReference type="EMBL" id="JAJSOF020000005">
    <property type="protein sequence ID" value="KAJ4448279.1"/>
    <property type="molecule type" value="Genomic_DNA"/>
</dbReference>
<dbReference type="Proteomes" id="UP001148838">
    <property type="component" value="Unassembled WGS sequence"/>
</dbReference>
<evidence type="ECO:0000313" key="1">
    <source>
        <dbReference type="EMBL" id="KAJ4448279.1"/>
    </source>
</evidence>
<protein>
    <submittedName>
        <fullName evidence="1">Uncharacterized protein</fullName>
    </submittedName>
</protein>
<keyword evidence="2" id="KW-1185">Reference proteome</keyword>
<organism evidence="1 2">
    <name type="scientific">Periplaneta americana</name>
    <name type="common">American cockroach</name>
    <name type="synonym">Blatta americana</name>
    <dbReference type="NCBI Taxonomy" id="6978"/>
    <lineage>
        <taxon>Eukaryota</taxon>
        <taxon>Metazoa</taxon>
        <taxon>Ecdysozoa</taxon>
        <taxon>Arthropoda</taxon>
        <taxon>Hexapoda</taxon>
        <taxon>Insecta</taxon>
        <taxon>Pterygota</taxon>
        <taxon>Neoptera</taxon>
        <taxon>Polyneoptera</taxon>
        <taxon>Dictyoptera</taxon>
        <taxon>Blattodea</taxon>
        <taxon>Blattoidea</taxon>
        <taxon>Blattidae</taxon>
        <taxon>Blattinae</taxon>
        <taxon>Periplaneta</taxon>
    </lineage>
</organism>
<accession>A0ABQ8TRS3</accession>
<reference evidence="1 2" key="1">
    <citation type="journal article" date="2022" name="Allergy">
        <title>Genome assembly and annotation of Periplaneta americana reveal a comprehensive cockroach allergen profile.</title>
        <authorList>
            <person name="Wang L."/>
            <person name="Xiong Q."/>
            <person name="Saelim N."/>
            <person name="Wang L."/>
            <person name="Nong W."/>
            <person name="Wan A.T."/>
            <person name="Shi M."/>
            <person name="Liu X."/>
            <person name="Cao Q."/>
            <person name="Hui J.H.L."/>
            <person name="Sookrung N."/>
            <person name="Leung T.F."/>
            <person name="Tungtrongchitr A."/>
            <person name="Tsui S.K.W."/>
        </authorList>
    </citation>
    <scope>NUCLEOTIDE SEQUENCE [LARGE SCALE GENOMIC DNA]</scope>
    <source>
        <strain evidence="1">PWHHKU_190912</strain>
    </source>
</reference>
<gene>
    <name evidence="1" type="ORF">ANN_10293</name>
</gene>
<evidence type="ECO:0000313" key="2">
    <source>
        <dbReference type="Proteomes" id="UP001148838"/>
    </source>
</evidence>
<sequence length="140" mass="16070">MRLYTNRWTHILTTWDPRIGKRNAGRHKTRSGLSANDDSGYNCSANDRSAFYRYKTASSYGLARSMWTCVPRKKSILSRLRTSHNIRDIAPDTVVRGNFDIGGYFDNHFDRLLKSNSCERYQNAANFGSRVGSPVKLVMR</sequence>
<comment type="caution">
    <text evidence="1">The sequence shown here is derived from an EMBL/GenBank/DDBJ whole genome shotgun (WGS) entry which is preliminary data.</text>
</comment>